<dbReference type="Proteomes" id="UP000007266">
    <property type="component" value="Unassembled WGS sequence"/>
</dbReference>
<dbReference type="EMBL" id="KQ971385">
    <property type="protein sequence ID" value="EFA12777.1"/>
    <property type="molecule type" value="Genomic_DNA"/>
</dbReference>
<gene>
    <name evidence="1" type="primary">GLEAN_05020</name>
    <name evidence="1" type="ORF">TcasGA2_TC005020</name>
</gene>
<keyword evidence="2" id="KW-1185">Reference proteome</keyword>
<dbReference type="AlphaFoldDB" id="D7EJL3"/>
<organism evidence="1 2">
    <name type="scientific">Tribolium castaneum</name>
    <name type="common">Red flour beetle</name>
    <dbReference type="NCBI Taxonomy" id="7070"/>
    <lineage>
        <taxon>Eukaryota</taxon>
        <taxon>Metazoa</taxon>
        <taxon>Ecdysozoa</taxon>
        <taxon>Arthropoda</taxon>
        <taxon>Hexapoda</taxon>
        <taxon>Insecta</taxon>
        <taxon>Pterygota</taxon>
        <taxon>Neoptera</taxon>
        <taxon>Endopterygota</taxon>
        <taxon>Coleoptera</taxon>
        <taxon>Polyphaga</taxon>
        <taxon>Cucujiformia</taxon>
        <taxon>Tenebrionidae</taxon>
        <taxon>Tenebrionidae incertae sedis</taxon>
        <taxon>Tribolium</taxon>
    </lineage>
</organism>
<name>D7EJL3_TRICA</name>
<accession>D7EJL3</accession>
<reference evidence="1 2" key="2">
    <citation type="journal article" date="2010" name="Nucleic Acids Res.">
        <title>BeetleBase in 2010: revisions to provide comprehensive genomic information for Tribolium castaneum.</title>
        <authorList>
            <person name="Kim H.S."/>
            <person name="Murphy T."/>
            <person name="Xia J."/>
            <person name="Caragea D."/>
            <person name="Park Y."/>
            <person name="Beeman R.W."/>
            <person name="Lorenzen M.D."/>
            <person name="Butcher S."/>
            <person name="Manak J.R."/>
            <person name="Brown S.J."/>
        </authorList>
    </citation>
    <scope>NUCLEOTIDE SEQUENCE [LARGE SCALE GENOMIC DNA]</scope>
    <source>
        <strain evidence="1 2">Georgia GA2</strain>
    </source>
</reference>
<protein>
    <submittedName>
        <fullName evidence="1">Uncharacterized protein</fullName>
    </submittedName>
</protein>
<proteinExistence type="predicted"/>
<dbReference type="PhylomeDB" id="D7EJL3"/>
<reference evidence="1 2" key="1">
    <citation type="journal article" date="2008" name="Nature">
        <title>The genome of the model beetle and pest Tribolium castaneum.</title>
        <authorList>
            <consortium name="Tribolium Genome Sequencing Consortium"/>
            <person name="Richards S."/>
            <person name="Gibbs R.A."/>
            <person name="Weinstock G.M."/>
            <person name="Brown S.J."/>
            <person name="Denell R."/>
            <person name="Beeman R.W."/>
            <person name="Gibbs R."/>
            <person name="Beeman R.W."/>
            <person name="Brown S.J."/>
            <person name="Bucher G."/>
            <person name="Friedrich M."/>
            <person name="Grimmelikhuijzen C.J."/>
            <person name="Klingler M."/>
            <person name="Lorenzen M."/>
            <person name="Richards S."/>
            <person name="Roth S."/>
            <person name="Schroder R."/>
            <person name="Tautz D."/>
            <person name="Zdobnov E.M."/>
            <person name="Muzny D."/>
            <person name="Gibbs R.A."/>
            <person name="Weinstock G.M."/>
            <person name="Attaway T."/>
            <person name="Bell S."/>
            <person name="Buhay C.J."/>
            <person name="Chandrabose M.N."/>
            <person name="Chavez D."/>
            <person name="Clerk-Blankenburg K.P."/>
            <person name="Cree A."/>
            <person name="Dao M."/>
            <person name="Davis C."/>
            <person name="Chacko J."/>
            <person name="Dinh H."/>
            <person name="Dugan-Rocha S."/>
            <person name="Fowler G."/>
            <person name="Garner T.T."/>
            <person name="Garnes J."/>
            <person name="Gnirke A."/>
            <person name="Hawes A."/>
            <person name="Hernandez J."/>
            <person name="Hines S."/>
            <person name="Holder M."/>
            <person name="Hume J."/>
            <person name="Jhangiani S.N."/>
            <person name="Joshi V."/>
            <person name="Khan Z.M."/>
            <person name="Jackson L."/>
            <person name="Kovar C."/>
            <person name="Kowis A."/>
            <person name="Lee S."/>
            <person name="Lewis L.R."/>
            <person name="Margolis J."/>
            <person name="Morgan M."/>
            <person name="Nazareth L.V."/>
            <person name="Nguyen N."/>
            <person name="Okwuonu G."/>
            <person name="Parker D."/>
            <person name="Richards S."/>
            <person name="Ruiz S.J."/>
            <person name="Santibanez J."/>
            <person name="Savard J."/>
            <person name="Scherer S.E."/>
            <person name="Schneider B."/>
            <person name="Sodergren E."/>
            <person name="Tautz D."/>
            <person name="Vattahil S."/>
            <person name="Villasana D."/>
            <person name="White C.S."/>
            <person name="Wright R."/>
            <person name="Park Y."/>
            <person name="Beeman R.W."/>
            <person name="Lord J."/>
            <person name="Oppert B."/>
            <person name="Lorenzen M."/>
            <person name="Brown S."/>
            <person name="Wang L."/>
            <person name="Savard J."/>
            <person name="Tautz D."/>
            <person name="Richards S."/>
            <person name="Weinstock G."/>
            <person name="Gibbs R.A."/>
            <person name="Liu Y."/>
            <person name="Worley K."/>
            <person name="Weinstock G."/>
            <person name="Elsik C.G."/>
            <person name="Reese J.T."/>
            <person name="Elhaik E."/>
            <person name="Landan G."/>
            <person name="Graur D."/>
            <person name="Arensburger P."/>
            <person name="Atkinson P."/>
            <person name="Beeman R.W."/>
            <person name="Beidler J."/>
            <person name="Brown S.J."/>
            <person name="Demuth J.P."/>
            <person name="Drury D.W."/>
            <person name="Du Y.Z."/>
            <person name="Fujiwara H."/>
            <person name="Lorenzen M."/>
            <person name="Maselli V."/>
            <person name="Osanai M."/>
            <person name="Park Y."/>
            <person name="Robertson H.M."/>
            <person name="Tu Z."/>
            <person name="Wang J.J."/>
            <person name="Wang S."/>
            <person name="Richards S."/>
            <person name="Song H."/>
            <person name="Zhang L."/>
            <person name="Sodergren E."/>
            <person name="Werner D."/>
            <person name="Stanke M."/>
            <person name="Morgenstern B."/>
            <person name="Solovyev V."/>
            <person name="Kosarev P."/>
            <person name="Brown G."/>
            <person name="Chen H.C."/>
            <person name="Ermolaeva O."/>
            <person name="Hlavina W."/>
            <person name="Kapustin Y."/>
            <person name="Kiryutin B."/>
            <person name="Kitts P."/>
            <person name="Maglott D."/>
            <person name="Pruitt K."/>
            <person name="Sapojnikov V."/>
            <person name="Souvorov A."/>
            <person name="Mackey A.J."/>
            <person name="Waterhouse R.M."/>
            <person name="Wyder S."/>
            <person name="Zdobnov E.M."/>
            <person name="Zdobnov E.M."/>
            <person name="Wyder S."/>
            <person name="Kriventseva E.V."/>
            <person name="Kadowaki T."/>
            <person name="Bork P."/>
            <person name="Aranda M."/>
            <person name="Bao R."/>
            <person name="Beermann A."/>
            <person name="Berns N."/>
            <person name="Bolognesi R."/>
            <person name="Bonneton F."/>
            <person name="Bopp D."/>
            <person name="Brown S.J."/>
            <person name="Bucher G."/>
            <person name="Butts T."/>
            <person name="Chaumot A."/>
            <person name="Denell R.E."/>
            <person name="Ferrier D.E."/>
            <person name="Friedrich M."/>
            <person name="Gordon C.M."/>
            <person name="Jindra M."/>
            <person name="Klingler M."/>
            <person name="Lan Q."/>
            <person name="Lattorff H.M."/>
            <person name="Laudet V."/>
            <person name="von Levetsow C."/>
            <person name="Liu Z."/>
            <person name="Lutz R."/>
            <person name="Lynch J.A."/>
            <person name="da Fonseca R.N."/>
            <person name="Posnien N."/>
            <person name="Reuter R."/>
            <person name="Roth S."/>
            <person name="Savard J."/>
            <person name="Schinko J.B."/>
            <person name="Schmitt C."/>
            <person name="Schoppmeier M."/>
            <person name="Schroder R."/>
            <person name="Shippy T.D."/>
            <person name="Simonnet F."/>
            <person name="Marques-Souza H."/>
            <person name="Tautz D."/>
            <person name="Tomoyasu Y."/>
            <person name="Trauner J."/>
            <person name="Van der Zee M."/>
            <person name="Vervoort M."/>
            <person name="Wittkopp N."/>
            <person name="Wimmer E.A."/>
            <person name="Yang X."/>
            <person name="Jones A.K."/>
            <person name="Sattelle D.B."/>
            <person name="Ebert P.R."/>
            <person name="Nelson D."/>
            <person name="Scott J.G."/>
            <person name="Beeman R.W."/>
            <person name="Muthukrishnan S."/>
            <person name="Kramer K.J."/>
            <person name="Arakane Y."/>
            <person name="Beeman R.W."/>
            <person name="Zhu Q."/>
            <person name="Hogenkamp D."/>
            <person name="Dixit R."/>
            <person name="Oppert B."/>
            <person name="Jiang H."/>
            <person name="Zou Z."/>
            <person name="Marshall J."/>
            <person name="Elpidina E."/>
            <person name="Vinokurov K."/>
            <person name="Oppert C."/>
            <person name="Zou Z."/>
            <person name="Evans J."/>
            <person name="Lu Z."/>
            <person name="Zhao P."/>
            <person name="Sumathipala N."/>
            <person name="Altincicek B."/>
            <person name="Vilcinskas A."/>
            <person name="Williams M."/>
            <person name="Hultmark D."/>
            <person name="Hetru C."/>
            <person name="Jiang H."/>
            <person name="Grimmelikhuijzen C.J."/>
            <person name="Hauser F."/>
            <person name="Cazzamali G."/>
            <person name="Williamson M."/>
            <person name="Park Y."/>
            <person name="Li B."/>
            <person name="Tanaka Y."/>
            <person name="Predel R."/>
            <person name="Neupert S."/>
            <person name="Schachtner J."/>
            <person name="Verleyen P."/>
            <person name="Raible F."/>
            <person name="Bork P."/>
            <person name="Friedrich M."/>
            <person name="Walden K.K."/>
            <person name="Robertson H.M."/>
            <person name="Angeli S."/>
            <person name="Foret S."/>
            <person name="Bucher G."/>
            <person name="Schuetz S."/>
            <person name="Maleszka R."/>
            <person name="Wimmer E.A."/>
            <person name="Beeman R.W."/>
            <person name="Lorenzen M."/>
            <person name="Tomoyasu Y."/>
            <person name="Miller S.C."/>
            <person name="Grossmann D."/>
            <person name="Bucher G."/>
        </authorList>
    </citation>
    <scope>NUCLEOTIDE SEQUENCE [LARGE SCALE GENOMIC DNA]</scope>
    <source>
        <strain evidence="1 2">Georgia GA2</strain>
    </source>
</reference>
<evidence type="ECO:0000313" key="1">
    <source>
        <dbReference type="EMBL" id="EFA12777.1"/>
    </source>
</evidence>
<dbReference type="InParanoid" id="D7EJL3"/>
<dbReference type="HOGENOM" id="CLU_2267177_0_0_1"/>
<sequence>MVELVPGDGRIGSRRSGADHYCEIITGEHIRRSENLTAIKSSLGSTLQGPNLGDNTVNLNEVSSLHITFKETDIKKLWKLETIGTPADSDDSKKFTEKISKAK</sequence>
<evidence type="ECO:0000313" key="2">
    <source>
        <dbReference type="Proteomes" id="UP000007266"/>
    </source>
</evidence>